<dbReference type="AlphaFoldDB" id="A0A7S4SQ87"/>
<reference evidence="1" key="1">
    <citation type="submission" date="2021-01" db="EMBL/GenBank/DDBJ databases">
        <authorList>
            <person name="Corre E."/>
            <person name="Pelletier E."/>
            <person name="Niang G."/>
            <person name="Scheremetjew M."/>
            <person name="Finn R."/>
            <person name="Kale V."/>
            <person name="Holt S."/>
            <person name="Cochrane G."/>
            <person name="Meng A."/>
            <person name="Brown T."/>
            <person name="Cohen L."/>
        </authorList>
    </citation>
    <scope>NUCLEOTIDE SEQUENCE</scope>
    <source>
        <strain evidence="1">GSO104</strain>
    </source>
</reference>
<protein>
    <submittedName>
        <fullName evidence="1">Uncharacterized protein</fullName>
    </submittedName>
</protein>
<sequence length="193" mass="22533">MVVDECYSQSSHMKELSYAQQNSFACSPSTNKTQELKESSHIREQSYAQQNSFARYLSTNKTRELKKSIDERLTGKLNLSTKIPDNEPIVEHDMRRQSLIGEPTYESQQLIILSHFMNMTQKTQRLIQIWDRRMGLKRSHSSTMTRSMKSREMISKMILIPCGLRIAPKPKRVYKTTKKTKRAFRLASRQLKG</sequence>
<dbReference type="EMBL" id="HBNS01051950">
    <property type="protein sequence ID" value="CAE4652828.1"/>
    <property type="molecule type" value="Transcribed_RNA"/>
</dbReference>
<evidence type="ECO:0000313" key="1">
    <source>
        <dbReference type="EMBL" id="CAE4652828.1"/>
    </source>
</evidence>
<accession>A0A7S4SQ87</accession>
<gene>
    <name evidence="1" type="ORF">DBRI00130_LOCUS38364</name>
</gene>
<proteinExistence type="predicted"/>
<organism evidence="1">
    <name type="scientific">Ditylum brightwellii</name>
    <dbReference type="NCBI Taxonomy" id="49249"/>
    <lineage>
        <taxon>Eukaryota</taxon>
        <taxon>Sar</taxon>
        <taxon>Stramenopiles</taxon>
        <taxon>Ochrophyta</taxon>
        <taxon>Bacillariophyta</taxon>
        <taxon>Mediophyceae</taxon>
        <taxon>Lithodesmiophycidae</taxon>
        <taxon>Lithodesmiales</taxon>
        <taxon>Lithodesmiaceae</taxon>
        <taxon>Ditylum</taxon>
    </lineage>
</organism>
<name>A0A7S4SQ87_9STRA</name>